<dbReference type="AlphaFoldDB" id="A0A177DN06"/>
<proteinExistence type="inferred from homology"/>
<feature type="compositionally biased region" description="Basic and acidic residues" evidence="10">
    <location>
        <begin position="103"/>
        <end position="206"/>
    </location>
</feature>
<dbReference type="Proteomes" id="UP000077248">
    <property type="component" value="Unassembled WGS sequence"/>
</dbReference>
<reference evidence="12 13" key="1">
    <citation type="submission" date="2016-05" db="EMBL/GenBank/DDBJ databases">
        <title>Comparative analysis of secretome profiles of manganese(II)-oxidizing ascomycete fungi.</title>
        <authorList>
            <consortium name="DOE Joint Genome Institute"/>
            <person name="Zeiner C.A."/>
            <person name="Purvine S.O."/>
            <person name="Zink E.M."/>
            <person name="Wu S."/>
            <person name="Pasa-Tolic L."/>
            <person name="Chaput D.L."/>
            <person name="Haridas S."/>
            <person name="Grigoriev I.V."/>
            <person name="Santelli C.M."/>
            <person name="Hansel C.M."/>
        </authorList>
    </citation>
    <scope>NUCLEOTIDE SEQUENCE [LARGE SCALE GENOMIC DNA]</scope>
    <source>
        <strain evidence="12 13">SRC1lrK2f</strain>
    </source>
</reference>
<name>A0A177DN06_ALTAL</name>
<evidence type="ECO:0000256" key="5">
    <source>
        <dbReference type="ARBA" id="ARBA00022679"/>
    </source>
</evidence>
<dbReference type="InterPro" id="IPR013123">
    <property type="entry name" value="SpoU_subst-bd"/>
</dbReference>
<evidence type="ECO:0000256" key="7">
    <source>
        <dbReference type="ARBA" id="ARBA00022946"/>
    </source>
</evidence>
<dbReference type="PANTHER" id="PTHR46103:SF1">
    <property type="entry name" value="RRNA METHYLTRANSFERASE 1, MITOCHONDRIAL"/>
    <property type="match status" value="1"/>
</dbReference>
<dbReference type="SMART" id="SM00967">
    <property type="entry name" value="SpoU_sub_bind"/>
    <property type="match status" value="1"/>
</dbReference>
<gene>
    <name evidence="12" type="ORF">CC77DRAFT_1031159</name>
</gene>
<evidence type="ECO:0000313" key="13">
    <source>
        <dbReference type="Proteomes" id="UP000077248"/>
    </source>
</evidence>
<dbReference type="STRING" id="5599.A0A177DN06"/>
<keyword evidence="13" id="KW-1185">Reference proteome</keyword>
<dbReference type="GO" id="GO:0016435">
    <property type="term" value="F:rRNA (guanine) methyltransferase activity"/>
    <property type="evidence" value="ECO:0007669"/>
    <property type="project" value="TreeGrafter"/>
</dbReference>
<dbReference type="SUPFAM" id="SSF55315">
    <property type="entry name" value="L30e-like"/>
    <property type="match status" value="1"/>
</dbReference>
<dbReference type="InterPro" id="IPR047261">
    <property type="entry name" value="MRM1_MeTrfase_dom"/>
</dbReference>
<evidence type="ECO:0000256" key="8">
    <source>
        <dbReference type="ARBA" id="ARBA00023128"/>
    </source>
</evidence>
<comment type="subcellular location">
    <subcellularLocation>
        <location evidence="1">Mitochondrion</location>
    </subcellularLocation>
</comment>
<feature type="region of interest" description="Disordered" evidence="10">
    <location>
        <begin position="35"/>
        <end position="233"/>
    </location>
</feature>
<protein>
    <recommendedName>
        <fullName evidence="9">rRNA methyltransferase 1, mitochondrial</fullName>
    </recommendedName>
</protein>
<dbReference type="InterPro" id="IPR029064">
    <property type="entry name" value="Ribosomal_eL30-like_sf"/>
</dbReference>
<comment type="similarity">
    <text evidence="2">Belongs to the class IV-like SAM-binding methyltransferase superfamily. RNA methyltransferase TrmH family.</text>
</comment>
<dbReference type="OMA" id="GYRQNRD"/>
<accession>A0A177DN06</accession>
<evidence type="ECO:0000259" key="11">
    <source>
        <dbReference type="SMART" id="SM00967"/>
    </source>
</evidence>
<dbReference type="InterPro" id="IPR029028">
    <property type="entry name" value="Alpha/beta_knot_MTases"/>
</dbReference>
<dbReference type="GO" id="GO:0003723">
    <property type="term" value="F:RNA binding"/>
    <property type="evidence" value="ECO:0007669"/>
    <property type="project" value="InterPro"/>
</dbReference>
<evidence type="ECO:0000256" key="1">
    <source>
        <dbReference type="ARBA" id="ARBA00004173"/>
    </source>
</evidence>
<evidence type="ECO:0000256" key="4">
    <source>
        <dbReference type="ARBA" id="ARBA00022603"/>
    </source>
</evidence>
<keyword evidence="6" id="KW-0949">S-adenosyl-L-methionine</keyword>
<dbReference type="VEuPathDB" id="FungiDB:CC77DRAFT_1031159"/>
<dbReference type="KEGG" id="aalt:CC77DRAFT_1031159"/>
<evidence type="ECO:0000256" key="9">
    <source>
        <dbReference type="ARBA" id="ARBA00034881"/>
    </source>
</evidence>
<dbReference type="EMBL" id="KV441478">
    <property type="protein sequence ID" value="OAG20738.1"/>
    <property type="molecule type" value="Genomic_DNA"/>
</dbReference>
<dbReference type="InterPro" id="IPR047182">
    <property type="entry name" value="MRM1"/>
</dbReference>
<dbReference type="PANTHER" id="PTHR46103">
    <property type="entry name" value="RRNA METHYLTRANSFERASE 1, MITOCHONDRIAL"/>
    <property type="match status" value="1"/>
</dbReference>
<dbReference type="GO" id="GO:0005739">
    <property type="term" value="C:mitochondrion"/>
    <property type="evidence" value="ECO:0007669"/>
    <property type="project" value="UniProtKB-SubCell"/>
</dbReference>
<sequence>MVYSCLTSSTLLRSHQLVVPRTFLRYKSITAAIERGRQGGSDRPFRPRTRTGHNDEGDGPVKTRREARFERFGAPREDPEPASNDRPRASPRSSRFGRIGPSRPRDNDAPSRFRKSPDAHTRSGDTWRDRPQEETRFRSFDRKVAPQEQGSDNRPRRPWTNDRRDTRADRIDEDSSSHVPRTRDLRDDRPRFNQRPDSKGARREGYGRASSDTRPGARGETEPQKASVRGPESLPYTTAASEFIYGYNSVVSAMKANRRKFYNLYVHSRGASRDGLMSRIRAQKLFSITHEVGDEYMRALDKASSGRPHNGVILEASPLPVPPITELKTVSMEDESFSVALDSQSAEDVLVNGKQELYSYKSGGWRHPLILYVDGVVDEGNLGAIARSAYVLGADAIITPTHHTANWSHIAVKASAGAAEAIPLFKVGDSNDFLKKSANAGWCIYASDAVPPPPSFASSTVDSMEAGANKVVYSISHTRKRLPADHSPVAEHPTILMMGAEGTGLKTSLVNLARYKVGIPHGRESNEVGVDSLNVSVAASILCYEMLQKPKAQPEREPEDVVF</sequence>
<evidence type="ECO:0000256" key="2">
    <source>
        <dbReference type="ARBA" id="ARBA00007228"/>
    </source>
</evidence>
<keyword evidence="3" id="KW-0698">rRNA processing</keyword>
<feature type="compositionally biased region" description="Basic and acidic residues" evidence="10">
    <location>
        <begin position="52"/>
        <end position="88"/>
    </location>
</feature>
<organism evidence="12 13">
    <name type="scientific">Alternaria alternata</name>
    <name type="common">Alternaria rot fungus</name>
    <name type="synonym">Torula alternata</name>
    <dbReference type="NCBI Taxonomy" id="5599"/>
    <lineage>
        <taxon>Eukaryota</taxon>
        <taxon>Fungi</taxon>
        <taxon>Dikarya</taxon>
        <taxon>Ascomycota</taxon>
        <taxon>Pezizomycotina</taxon>
        <taxon>Dothideomycetes</taxon>
        <taxon>Pleosporomycetidae</taxon>
        <taxon>Pleosporales</taxon>
        <taxon>Pleosporineae</taxon>
        <taxon>Pleosporaceae</taxon>
        <taxon>Alternaria</taxon>
        <taxon>Alternaria sect. Alternaria</taxon>
        <taxon>Alternaria alternata complex</taxon>
    </lineage>
</organism>
<evidence type="ECO:0000256" key="6">
    <source>
        <dbReference type="ARBA" id="ARBA00022691"/>
    </source>
</evidence>
<evidence type="ECO:0000256" key="10">
    <source>
        <dbReference type="SAM" id="MobiDB-lite"/>
    </source>
</evidence>
<evidence type="ECO:0000256" key="3">
    <source>
        <dbReference type="ARBA" id="ARBA00022552"/>
    </source>
</evidence>
<keyword evidence="8" id="KW-0496">Mitochondrion</keyword>
<dbReference type="Gene3D" id="3.30.1330.30">
    <property type="match status" value="1"/>
</dbReference>
<dbReference type="CDD" id="cd18105">
    <property type="entry name" value="SpoU-like_MRM1"/>
    <property type="match status" value="1"/>
</dbReference>
<dbReference type="RefSeq" id="XP_018386159.1">
    <property type="nucleotide sequence ID" value="XM_018526640.1"/>
</dbReference>
<dbReference type="InterPro" id="IPR001537">
    <property type="entry name" value="SpoU_MeTrfase"/>
</dbReference>
<dbReference type="GeneID" id="29112234"/>
<dbReference type="InterPro" id="IPR029026">
    <property type="entry name" value="tRNA_m1G_MTases_N"/>
</dbReference>
<keyword evidence="5" id="KW-0808">Transferase</keyword>
<dbReference type="SUPFAM" id="SSF75217">
    <property type="entry name" value="alpha/beta knot"/>
    <property type="match status" value="1"/>
</dbReference>
<feature type="domain" description="RNA 2-O ribose methyltransferase substrate binding" evidence="11">
    <location>
        <begin position="243"/>
        <end position="322"/>
    </location>
</feature>
<dbReference type="Pfam" id="PF00588">
    <property type="entry name" value="SpoU_methylase"/>
    <property type="match status" value="1"/>
</dbReference>
<evidence type="ECO:0000313" key="12">
    <source>
        <dbReference type="EMBL" id="OAG20738.1"/>
    </source>
</evidence>
<keyword evidence="7" id="KW-0809">Transit peptide</keyword>
<dbReference type="Gene3D" id="3.40.1280.10">
    <property type="match status" value="1"/>
</dbReference>
<keyword evidence="4" id="KW-0489">Methyltransferase</keyword>